<comment type="catalytic activity">
    <reaction evidence="8">
        <text>arsenic triglutathione + 3 [thioredoxin]-dithiol + 3 S-adenosyl-L-methionine = trimethylarsine + 3 [thioredoxin]-disulfide + 3 glutathione + 3 S-adenosyl-L-homocysteine + 3 H(+)</text>
        <dbReference type="Rhea" id="RHEA:69432"/>
        <dbReference type="Rhea" id="RHEA-COMP:10698"/>
        <dbReference type="Rhea" id="RHEA-COMP:10700"/>
        <dbReference type="ChEBI" id="CHEBI:15378"/>
        <dbReference type="ChEBI" id="CHEBI:27130"/>
        <dbReference type="ChEBI" id="CHEBI:29950"/>
        <dbReference type="ChEBI" id="CHEBI:50058"/>
        <dbReference type="ChEBI" id="CHEBI:57856"/>
        <dbReference type="ChEBI" id="CHEBI:57925"/>
        <dbReference type="ChEBI" id="CHEBI:59789"/>
        <dbReference type="ChEBI" id="CHEBI:183640"/>
        <dbReference type="EC" id="2.1.1.137"/>
    </reaction>
</comment>
<gene>
    <name evidence="10" type="ORF">LUCI_1663</name>
</gene>
<dbReference type="PROSITE" id="PS51186">
    <property type="entry name" value="GNAT"/>
    <property type="match status" value="1"/>
</dbReference>
<feature type="domain" description="N-acetyltransferase" evidence="9">
    <location>
        <begin position="270"/>
        <end position="400"/>
    </location>
</feature>
<keyword evidence="11" id="KW-1185">Reference proteome</keyword>
<evidence type="ECO:0000256" key="2">
    <source>
        <dbReference type="ARBA" id="ARBA00022691"/>
    </source>
</evidence>
<keyword evidence="10" id="KW-0012">Acyltransferase</keyword>
<dbReference type="InterPro" id="IPR026669">
    <property type="entry name" value="Arsenite_MeTrfase-like"/>
</dbReference>
<evidence type="ECO:0000256" key="5">
    <source>
        <dbReference type="ARBA" id="ARBA00034545"/>
    </source>
</evidence>
<evidence type="ECO:0000313" key="10">
    <source>
        <dbReference type="EMBL" id="VBB06431.1"/>
    </source>
</evidence>
<dbReference type="Gene3D" id="3.40.50.150">
    <property type="entry name" value="Vaccinia Virus protein VP39"/>
    <property type="match status" value="1"/>
</dbReference>
<accession>A0A498R4Q8</accession>
<dbReference type="InterPro" id="IPR000182">
    <property type="entry name" value="GNAT_dom"/>
</dbReference>
<reference evidence="10 11" key="1">
    <citation type="submission" date="2018-06" db="EMBL/GenBank/DDBJ databases">
        <authorList>
            <person name="Strepis N."/>
        </authorList>
    </citation>
    <scope>NUCLEOTIDE SEQUENCE [LARGE SCALE GENOMIC DNA]</scope>
    <source>
        <strain evidence="10">LUCI</strain>
    </source>
</reference>
<dbReference type="NCBIfam" id="NF008823">
    <property type="entry name" value="PRK11873.1"/>
    <property type="match status" value="1"/>
</dbReference>
<dbReference type="InterPro" id="IPR029063">
    <property type="entry name" value="SAM-dependent_MTases_sf"/>
</dbReference>
<sequence>MEKIREQVRKKYAVAITKAQGCCGGDRCCNPVTGNLYQTGELDGLPEDLVASSFGCGNPTALATLHAGETVLDLGSGAGLDVLLSAKRVGPSGKAYGLDMTDEMLAAARDNQSRAGITNAEFIKGHIEAIPLPDNAVDVIVSNCVINLSGDKDQVLSEACRVLKPGGRLAVSDIVLVRPLPLSIQQNLAAWSGCVAGALEAEDYRHKLTAAGFTDLEIVTTRTYDFTDERGAQFLPDLTAAERQALNGALISAFIRAKKPAALLTPGTDYILRAAKPADLSAIENLLVANGLPTAGVADHLSTFVVADAGGVIGVIGLELAGRAALLRSLAVAGDQRKRGLGSALFNQALDQACQVGAITAYLLTNTAEQFVARWGFTPISRSDIPASLLTASALATTCPASSACLQKVL</sequence>
<comment type="catalytic activity">
    <reaction evidence="6">
        <text>arsenic triglutathione + [thioredoxin]-dithiol + S-adenosyl-L-methionine + 2 H2O = methylarsonous acid + [thioredoxin]-disulfide + 3 glutathione + S-adenosyl-L-homocysteine + H(+)</text>
        <dbReference type="Rhea" id="RHEA:69460"/>
        <dbReference type="Rhea" id="RHEA-COMP:10698"/>
        <dbReference type="Rhea" id="RHEA-COMP:10700"/>
        <dbReference type="ChEBI" id="CHEBI:15377"/>
        <dbReference type="ChEBI" id="CHEBI:15378"/>
        <dbReference type="ChEBI" id="CHEBI:17826"/>
        <dbReference type="ChEBI" id="CHEBI:29950"/>
        <dbReference type="ChEBI" id="CHEBI:50058"/>
        <dbReference type="ChEBI" id="CHEBI:57856"/>
        <dbReference type="ChEBI" id="CHEBI:57925"/>
        <dbReference type="ChEBI" id="CHEBI:59789"/>
        <dbReference type="ChEBI" id="CHEBI:183640"/>
        <dbReference type="EC" id="2.1.1.137"/>
    </reaction>
</comment>
<dbReference type="EC" id="2.1.1.137" evidence="4"/>
<keyword evidence="1 10" id="KW-0808">Transferase</keyword>
<dbReference type="Gene3D" id="3.40.630.30">
    <property type="match status" value="1"/>
</dbReference>
<dbReference type="Pfam" id="PF13847">
    <property type="entry name" value="Methyltransf_31"/>
    <property type="match status" value="1"/>
</dbReference>
<evidence type="ECO:0000256" key="4">
    <source>
        <dbReference type="ARBA" id="ARBA00034521"/>
    </source>
</evidence>
<comment type="catalytic activity">
    <reaction evidence="7">
        <text>arsenic triglutathione + 2 [thioredoxin]-dithiol + 2 S-adenosyl-L-methionine + H2O = dimethylarsinous acid + 2 [thioredoxin]-disulfide + 3 glutathione + 2 S-adenosyl-L-homocysteine + 2 H(+)</text>
        <dbReference type="Rhea" id="RHEA:69464"/>
        <dbReference type="Rhea" id="RHEA-COMP:10698"/>
        <dbReference type="Rhea" id="RHEA-COMP:10700"/>
        <dbReference type="ChEBI" id="CHEBI:15377"/>
        <dbReference type="ChEBI" id="CHEBI:15378"/>
        <dbReference type="ChEBI" id="CHEBI:23808"/>
        <dbReference type="ChEBI" id="CHEBI:29950"/>
        <dbReference type="ChEBI" id="CHEBI:50058"/>
        <dbReference type="ChEBI" id="CHEBI:57856"/>
        <dbReference type="ChEBI" id="CHEBI:57925"/>
        <dbReference type="ChEBI" id="CHEBI:59789"/>
        <dbReference type="ChEBI" id="CHEBI:183640"/>
        <dbReference type="EC" id="2.1.1.137"/>
    </reaction>
</comment>
<evidence type="ECO:0000256" key="7">
    <source>
        <dbReference type="ARBA" id="ARBA00047943"/>
    </source>
</evidence>
<dbReference type="SUPFAM" id="SSF53335">
    <property type="entry name" value="S-adenosyl-L-methionine-dependent methyltransferases"/>
    <property type="match status" value="1"/>
</dbReference>
<evidence type="ECO:0000256" key="1">
    <source>
        <dbReference type="ARBA" id="ARBA00022679"/>
    </source>
</evidence>
<dbReference type="PANTHER" id="PTHR43675">
    <property type="entry name" value="ARSENITE METHYLTRANSFERASE"/>
    <property type="match status" value="1"/>
</dbReference>
<dbReference type="GO" id="GO:0030791">
    <property type="term" value="F:arsenite methyltransferase activity"/>
    <property type="evidence" value="ECO:0007669"/>
    <property type="project" value="UniProtKB-EC"/>
</dbReference>
<keyword evidence="2" id="KW-0949">S-adenosyl-L-methionine</keyword>
<dbReference type="Pfam" id="PF13508">
    <property type="entry name" value="Acetyltransf_7"/>
    <property type="match status" value="1"/>
</dbReference>
<proteinExistence type="inferred from homology"/>
<dbReference type="CDD" id="cd02440">
    <property type="entry name" value="AdoMet_MTases"/>
    <property type="match status" value="1"/>
</dbReference>
<dbReference type="Proteomes" id="UP000277811">
    <property type="component" value="Unassembled WGS sequence"/>
</dbReference>
<dbReference type="InterPro" id="IPR016181">
    <property type="entry name" value="Acyl_CoA_acyltransferase"/>
</dbReference>
<protein>
    <recommendedName>
        <fullName evidence="5">Arsenite methyltransferase</fullName>
        <ecNumber evidence="4">2.1.1.137</ecNumber>
    </recommendedName>
</protein>
<organism evidence="10 11">
    <name type="scientific">Lucifera butyrica</name>
    <dbReference type="NCBI Taxonomy" id="1351585"/>
    <lineage>
        <taxon>Bacteria</taxon>
        <taxon>Bacillati</taxon>
        <taxon>Bacillota</taxon>
        <taxon>Negativicutes</taxon>
        <taxon>Veillonellales</taxon>
        <taxon>Veillonellaceae</taxon>
        <taxon>Lucifera</taxon>
    </lineage>
</organism>
<evidence type="ECO:0000256" key="8">
    <source>
        <dbReference type="ARBA" id="ARBA00048428"/>
    </source>
</evidence>
<evidence type="ECO:0000259" key="9">
    <source>
        <dbReference type="PROSITE" id="PS51186"/>
    </source>
</evidence>
<dbReference type="OrthoDB" id="9772751at2"/>
<dbReference type="RefSeq" id="WP_122627385.1">
    <property type="nucleotide sequence ID" value="NZ_UPPP01000064.1"/>
</dbReference>
<dbReference type="PANTHER" id="PTHR43675:SF8">
    <property type="entry name" value="ARSENITE METHYLTRANSFERASE"/>
    <property type="match status" value="1"/>
</dbReference>
<evidence type="ECO:0000313" key="11">
    <source>
        <dbReference type="Proteomes" id="UP000277811"/>
    </source>
</evidence>
<dbReference type="GO" id="GO:0016747">
    <property type="term" value="F:acyltransferase activity, transferring groups other than amino-acyl groups"/>
    <property type="evidence" value="ECO:0007669"/>
    <property type="project" value="InterPro"/>
</dbReference>
<name>A0A498R4Q8_9FIRM</name>
<comment type="similarity">
    <text evidence="3">Belongs to the methyltransferase superfamily. Arsenite methyltransferase family.</text>
</comment>
<dbReference type="AlphaFoldDB" id="A0A498R4Q8"/>
<dbReference type="SUPFAM" id="SSF55729">
    <property type="entry name" value="Acyl-CoA N-acyltransferases (Nat)"/>
    <property type="match status" value="1"/>
</dbReference>
<dbReference type="CDD" id="cd04301">
    <property type="entry name" value="NAT_SF"/>
    <property type="match status" value="1"/>
</dbReference>
<dbReference type="InterPro" id="IPR025714">
    <property type="entry name" value="Methyltranfer_dom"/>
</dbReference>
<evidence type="ECO:0000256" key="3">
    <source>
        <dbReference type="ARBA" id="ARBA00034487"/>
    </source>
</evidence>
<dbReference type="EMBL" id="UPPP01000064">
    <property type="protein sequence ID" value="VBB06431.1"/>
    <property type="molecule type" value="Genomic_DNA"/>
</dbReference>
<evidence type="ECO:0000256" key="6">
    <source>
        <dbReference type="ARBA" id="ARBA00047941"/>
    </source>
</evidence>